<dbReference type="GO" id="GO:0008234">
    <property type="term" value="F:cysteine-type peptidase activity"/>
    <property type="evidence" value="ECO:0007669"/>
    <property type="project" value="UniProtKB-KW"/>
</dbReference>
<keyword evidence="8" id="KW-1185">Reference proteome</keyword>
<dbReference type="PANTHER" id="PTHR47359">
    <property type="entry name" value="PEPTIDOGLYCAN DL-ENDOPEPTIDASE CWLO"/>
    <property type="match status" value="1"/>
</dbReference>
<sequence>MAQPVAADTTTVTLTTTDTADQTTAGNVPDDPPGVQIPGSSLLPAAGPAKTKSSAKKSGTVSKAARQRSKAQVAVAAAKKQLGDPYQWGATGPGSFDCSGLAVFAWRKAGVKLPRTTYSQLSAVKKKISWKNLEPGDLIFTSGGGHVGIYVGDGKMIHSPHAGANVRIDKLNDYRKQTFVGAVRPGL</sequence>
<keyword evidence="4" id="KW-0788">Thiol protease</keyword>
<evidence type="ECO:0000259" key="6">
    <source>
        <dbReference type="PROSITE" id="PS51935"/>
    </source>
</evidence>
<dbReference type="SUPFAM" id="SSF54001">
    <property type="entry name" value="Cysteine proteinases"/>
    <property type="match status" value="1"/>
</dbReference>
<evidence type="ECO:0000256" key="1">
    <source>
        <dbReference type="ARBA" id="ARBA00007074"/>
    </source>
</evidence>
<dbReference type="EMBL" id="BLAD01000038">
    <property type="protein sequence ID" value="GER98871.1"/>
    <property type="molecule type" value="Genomic_DNA"/>
</dbReference>
<organism evidence="7 8">
    <name type="scientific">Acrocarpospora corrugata</name>
    <dbReference type="NCBI Taxonomy" id="35763"/>
    <lineage>
        <taxon>Bacteria</taxon>
        <taxon>Bacillati</taxon>
        <taxon>Actinomycetota</taxon>
        <taxon>Actinomycetes</taxon>
        <taxon>Streptosporangiales</taxon>
        <taxon>Streptosporangiaceae</taxon>
        <taxon>Acrocarpospora</taxon>
    </lineage>
</organism>
<name>A0A5M3VT91_9ACTN</name>
<protein>
    <recommendedName>
        <fullName evidence="6">NlpC/P60 domain-containing protein</fullName>
    </recommendedName>
</protein>
<dbReference type="Proteomes" id="UP000334990">
    <property type="component" value="Unassembled WGS sequence"/>
</dbReference>
<dbReference type="InterPro" id="IPR000064">
    <property type="entry name" value="NLP_P60_dom"/>
</dbReference>
<accession>A0A5M3VT91</accession>
<evidence type="ECO:0000256" key="5">
    <source>
        <dbReference type="SAM" id="MobiDB-lite"/>
    </source>
</evidence>
<dbReference type="GO" id="GO:0006508">
    <property type="term" value="P:proteolysis"/>
    <property type="evidence" value="ECO:0007669"/>
    <property type="project" value="UniProtKB-KW"/>
</dbReference>
<evidence type="ECO:0000256" key="2">
    <source>
        <dbReference type="ARBA" id="ARBA00022670"/>
    </source>
</evidence>
<dbReference type="OrthoDB" id="3209655at2"/>
<dbReference type="Gene3D" id="3.90.1720.10">
    <property type="entry name" value="endopeptidase domain like (from Nostoc punctiforme)"/>
    <property type="match status" value="1"/>
</dbReference>
<feature type="domain" description="NlpC/P60" evidence="6">
    <location>
        <begin position="68"/>
        <end position="186"/>
    </location>
</feature>
<evidence type="ECO:0000313" key="8">
    <source>
        <dbReference type="Proteomes" id="UP000334990"/>
    </source>
</evidence>
<dbReference type="PROSITE" id="PS51935">
    <property type="entry name" value="NLPC_P60"/>
    <property type="match status" value="1"/>
</dbReference>
<evidence type="ECO:0000256" key="4">
    <source>
        <dbReference type="ARBA" id="ARBA00022807"/>
    </source>
</evidence>
<dbReference type="InterPro" id="IPR051794">
    <property type="entry name" value="PG_Endopeptidase_C40"/>
</dbReference>
<evidence type="ECO:0000313" key="7">
    <source>
        <dbReference type="EMBL" id="GER98871.1"/>
    </source>
</evidence>
<comment type="caution">
    <text evidence="7">The sequence shown here is derived from an EMBL/GenBank/DDBJ whole genome shotgun (WGS) entry which is preliminary data.</text>
</comment>
<keyword evidence="2" id="KW-0645">Protease</keyword>
<dbReference type="Pfam" id="PF00877">
    <property type="entry name" value="NLPC_P60"/>
    <property type="match status" value="1"/>
</dbReference>
<dbReference type="InterPro" id="IPR038765">
    <property type="entry name" value="Papain-like_cys_pep_sf"/>
</dbReference>
<proteinExistence type="inferred from homology"/>
<evidence type="ECO:0000256" key="3">
    <source>
        <dbReference type="ARBA" id="ARBA00022801"/>
    </source>
</evidence>
<keyword evidence="3" id="KW-0378">Hydrolase</keyword>
<dbReference type="PANTHER" id="PTHR47359:SF3">
    <property type="entry name" value="NLP_P60 DOMAIN-CONTAINING PROTEIN-RELATED"/>
    <property type="match status" value="1"/>
</dbReference>
<reference evidence="7 8" key="1">
    <citation type="submission" date="2019-10" db="EMBL/GenBank/DDBJ databases">
        <title>Whole genome shotgun sequence of Acrocarpospora corrugata NBRC 13972.</title>
        <authorList>
            <person name="Ichikawa N."/>
            <person name="Kimura A."/>
            <person name="Kitahashi Y."/>
            <person name="Komaki H."/>
            <person name="Oguchi A."/>
        </authorList>
    </citation>
    <scope>NUCLEOTIDE SEQUENCE [LARGE SCALE GENOMIC DNA]</scope>
    <source>
        <strain evidence="7 8">NBRC 13972</strain>
    </source>
</reference>
<gene>
    <name evidence="7" type="ORF">Acor_09350</name>
</gene>
<dbReference type="RefSeq" id="WP_155335311.1">
    <property type="nucleotide sequence ID" value="NZ_BAAABN010000042.1"/>
</dbReference>
<feature type="compositionally biased region" description="Low complexity" evidence="5">
    <location>
        <begin position="44"/>
        <end position="68"/>
    </location>
</feature>
<dbReference type="AlphaFoldDB" id="A0A5M3VT91"/>
<comment type="similarity">
    <text evidence="1">Belongs to the peptidase C40 family.</text>
</comment>
<feature type="region of interest" description="Disordered" evidence="5">
    <location>
        <begin position="1"/>
        <end position="68"/>
    </location>
</feature>
<feature type="compositionally biased region" description="Low complexity" evidence="5">
    <location>
        <begin position="1"/>
        <end position="25"/>
    </location>
</feature>